<organism evidence="1 2">
    <name type="scientific">Cobetia crustatorum</name>
    <dbReference type="NCBI Taxonomy" id="553385"/>
    <lineage>
        <taxon>Bacteria</taxon>
        <taxon>Pseudomonadati</taxon>
        <taxon>Pseudomonadota</taxon>
        <taxon>Gammaproteobacteria</taxon>
        <taxon>Oceanospirillales</taxon>
        <taxon>Halomonadaceae</taxon>
        <taxon>Cobetia</taxon>
    </lineage>
</organism>
<comment type="caution">
    <text evidence="1">The sequence shown here is derived from an EMBL/GenBank/DDBJ whole genome shotgun (WGS) entry which is preliminary data.</text>
</comment>
<dbReference type="EMBL" id="VNFH01000001">
    <property type="protein sequence ID" value="TVU73791.1"/>
    <property type="molecule type" value="Genomic_DNA"/>
</dbReference>
<dbReference type="OrthoDB" id="6370236at2"/>
<keyword evidence="2" id="KW-1185">Reference proteome</keyword>
<accession>A0A558HXE1</accession>
<dbReference type="RefSeq" id="WP_024953296.1">
    <property type="nucleotide sequence ID" value="NZ_CAWOWR010000001.1"/>
</dbReference>
<dbReference type="AlphaFoldDB" id="A0A558HXE1"/>
<evidence type="ECO:0000313" key="2">
    <source>
        <dbReference type="Proteomes" id="UP000319941"/>
    </source>
</evidence>
<gene>
    <name evidence="1" type="ORF">FQP86_01605</name>
</gene>
<proteinExistence type="predicted"/>
<dbReference type="STRING" id="553385.GCA_000591415_03558"/>
<dbReference type="Proteomes" id="UP000319941">
    <property type="component" value="Unassembled WGS sequence"/>
</dbReference>
<reference evidence="1 2" key="1">
    <citation type="submission" date="2019-07" db="EMBL/GenBank/DDBJ databases">
        <title>Diversity of Bacteria from Kongsfjorden, Arctic.</title>
        <authorList>
            <person name="Yu Y."/>
        </authorList>
    </citation>
    <scope>NUCLEOTIDE SEQUENCE [LARGE SCALE GENOMIC DNA]</scope>
    <source>
        <strain evidence="1 2">SM1923</strain>
    </source>
</reference>
<evidence type="ECO:0000313" key="1">
    <source>
        <dbReference type="EMBL" id="TVU73791.1"/>
    </source>
</evidence>
<name>A0A558HXE1_9GAMM</name>
<sequence>MSDPAVLEIVQMEDGEVILRAAESEGEPLLSIRISDEAADLLRDNRFEVAREMIDHAITRTRLWDGEEDEDEQSEGMVH</sequence>
<protein>
    <submittedName>
        <fullName evidence="1">Uncharacterized protein</fullName>
    </submittedName>
</protein>